<feature type="compositionally biased region" description="Basic and acidic residues" evidence="1">
    <location>
        <begin position="7"/>
        <end position="16"/>
    </location>
</feature>
<name>A0A0C2WEZ9_SERVB</name>
<dbReference type="Proteomes" id="UP000054097">
    <property type="component" value="Unassembled WGS sequence"/>
</dbReference>
<feature type="compositionally biased region" description="Low complexity" evidence="1">
    <location>
        <begin position="35"/>
        <end position="49"/>
    </location>
</feature>
<proteinExistence type="predicted"/>
<feature type="compositionally biased region" description="Polar residues" evidence="1">
    <location>
        <begin position="17"/>
        <end position="34"/>
    </location>
</feature>
<sequence>MESASKILDDKMEANREVTSGVQKTLCNDDATNGSDLLPSIPSQPQLPQTHGWIAEEANESSQPQSPHEENEKSSKDLEETTTRVTITPINRLPFEILGLIFMIHVWGHDRTPWILAHVSRTWRAAAFMTKTLWTCILVAPPNWKLLASSRRDLSRQEVCYKTGQFNRALSRADGAPLDLKVIDFLQTLGNRRSSAETRTRKDFPSINDMSPGKNSVKVPVRALNVDTSVCKTKLDVERFTFYTLDSLMLRGEQPKLIDKVVAETRGMRTLNVPSTTMQKLSKCTWWETLEEFSIIGPFPFDELKALKSALSNCKTLKTLEFVDGASAWHQLEAESGKVPLPSLKRLKLHSLSVFWPVECPDITHLALIMPCNSGTLARRSIRLPHLVELRVVTSPSGDNIWVFDAPSLYRLVLQSGWGKTSNAHLLQNMWPSSTSTTSSPSTVEPVASGIEPRVFELQHTEINEELLANALKERPLLEEFSAVGLPISQVFFDALNVDATVPVEQHIDAEETTSWTPLSMLKRLVIDNNHHPNQQSRREELEGSITTWLKARVNAQLPLERMAIRYPNEEHWTEF</sequence>
<feature type="compositionally biased region" description="Basic and acidic residues" evidence="1">
    <location>
        <begin position="67"/>
        <end position="82"/>
    </location>
</feature>
<keyword evidence="3" id="KW-1185">Reference proteome</keyword>
<evidence type="ECO:0000313" key="3">
    <source>
        <dbReference type="Proteomes" id="UP000054097"/>
    </source>
</evidence>
<evidence type="ECO:0000256" key="1">
    <source>
        <dbReference type="SAM" id="MobiDB-lite"/>
    </source>
</evidence>
<reference evidence="2 3" key="1">
    <citation type="submission" date="2014-04" db="EMBL/GenBank/DDBJ databases">
        <authorList>
            <consortium name="DOE Joint Genome Institute"/>
            <person name="Kuo A."/>
            <person name="Zuccaro A."/>
            <person name="Kohler A."/>
            <person name="Nagy L.G."/>
            <person name="Floudas D."/>
            <person name="Copeland A."/>
            <person name="Barry K.W."/>
            <person name="Cichocki N."/>
            <person name="Veneault-Fourrey C."/>
            <person name="LaButti K."/>
            <person name="Lindquist E.A."/>
            <person name="Lipzen A."/>
            <person name="Lundell T."/>
            <person name="Morin E."/>
            <person name="Murat C."/>
            <person name="Sun H."/>
            <person name="Tunlid A."/>
            <person name="Henrissat B."/>
            <person name="Grigoriev I.V."/>
            <person name="Hibbett D.S."/>
            <person name="Martin F."/>
            <person name="Nordberg H.P."/>
            <person name="Cantor M.N."/>
            <person name="Hua S.X."/>
        </authorList>
    </citation>
    <scope>NUCLEOTIDE SEQUENCE [LARGE SCALE GENOMIC DNA]</scope>
    <source>
        <strain evidence="2 3">MAFF 305830</strain>
    </source>
</reference>
<gene>
    <name evidence="2" type="ORF">M408DRAFT_331483</name>
</gene>
<accession>A0A0C2WEZ9</accession>
<evidence type="ECO:0000313" key="2">
    <source>
        <dbReference type="EMBL" id="KIM25013.1"/>
    </source>
</evidence>
<evidence type="ECO:0008006" key="4">
    <source>
        <dbReference type="Google" id="ProtNLM"/>
    </source>
</evidence>
<organism evidence="2 3">
    <name type="scientific">Serendipita vermifera MAFF 305830</name>
    <dbReference type="NCBI Taxonomy" id="933852"/>
    <lineage>
        <taxon>Eukaryota</taxon>
        <taxon>Fungi</taxon>
        <taxon>Dikarya</taxon>
        <taxon>Basidiomycota</taxon>
        <taxon>Agaricomycotina</taxon>
        <taxon>Agaricomycetes</taxon>
        <taxon>Sebacinales</taxon>
        <taxon>Serendipitaceae</taxon>
        <taxon>Serendipita</taxon>
    </lineage>
</organism>
<dbReference type="AlphaFoldDB" id="A0A0C2WEZ9"/>
<dbReference type="HOGENOM" id="CLU_031654_0_0_1"/>
<protein>
    <recommendedName>
        <fullName evidence="4">F-box domain-containing protein</fullName>
    </recommendedName>
</protein>
<dbReference type="OrthoDB" id="3365698at2759"/>
<feature type="region of interest" description="Disordered" evidence="1">
    <location>
        <begin position="1"/>
        <end position="82"/>
    </location>
</feature>
<dbReference type="EMBL" id="KN824318">
    <property type="protein sequence ID" value="KIM25013.1"/>
    <property type="molecule type" value="Genomic_DNA"/>
</dbReference>
<reference evidence="3" key="2">
    <citation type="submission" date="2015-01" db="EMBL/GenBank/DDBJ databases">
        <title>Evolutionary Origins and Diversification of the Mycorrhizal Mutualists.</title>
        <authorList>
            <consortium name="DOE Joint Genome Institute"/>
            <consortium name="Mycorrhizal Genomics Consortium"/>
            <person name="Kohler A."/>
            <person name="Kuo A."/>
            <person name="Nagy L.G."/>
            <person name="Floudas D."/>
            <person name="Copeland A."/>
            <person name="Barry K.W."/>
            <person name="Cichocki N."/>
            <person name="Veneault-Fourrey C."/>
            <person name="LaButti K."/>
            <person name="Lindquist E.A."/>
            <person name="Lipzen A."/>
            <person name="Lundell T."/>
            <person name="Morin E."/>
            <person name="Murat C."/>
            <person name="Riley R."/>
            <person name="Ohm R."/>
            <person name="Sun H."/>
            <person name="Tunlid A."/>
            <person name="Henrissat B."/>
            <person name="Grigoriev I.V."/>
            <person name="Hibbett D.S."/>
            <person name="Martin F."/>
        </authorList>
    </citation>
    <scope>NUCLEOTIDE SEQUENCE [LARGE SCALE GENOMIC DNA]</scope>
    <source>
        <strain evidence="3">MAFF 305830</strain>
    </source>
</reference>